<dbReference type="Proteomes" id="UP000749559">
    <property type="component" value="Unassembled WGS sequence"/>
</dbReference>
<feature type="compositionally biased region" description="Polar residues" evidence="1">
    <location>
        <begin position="233"/>
        <end position="265"/>
    </location>
</feature>
<dbReference type="EMBL" id="CAIIXF020000003">
    <property type="protein sequence ID" value="CAH1778813.1"/>
    <property type="molecule type" value="Genomic_DNA"/>
</dbReference>
<feature type="compositionally biased region" description="Basic and acidic residues" evidence="1">
    <location>
        <begin position="399"/>
        <end position="438"/>
    </location>
</feature>
<feature type="compositionally biased region" description="Polar residues" evidence="1">
    <location>
        <begin position="590"/>
        <end position="606"/>
    </location>
</feature>
<accession>A0A8S4NC55</accession>
<feature type="compositionally biased region" description="Polar residues" evidence="1">
    <location>
        <begin position="46"/>
        <end position="59"/>
    </location>
</feature>
<evidence type="ECO:0000313" key="2">
    <source>
        <dbReference type="EMBL" id="CAH1778813.1"/>
    </source>
</evidence>
<name>A0A8S4NC55_OWEFU</name>
<proteinExistence type="predicted"/>
<organism evidence="2 3">
    <name type="scientific">Owenia fusiformis</name>
    <name type="common">Polychaete worm</name>
    <dbReference type="NCBI Taxonomy" id="6347"/>
    <lineage>
        <taxon>Eukaryota</taxon>
        <taxon>Metazoa</taxon>
        <taxon>Spiralia</taxon>
        <taxon>Lophotrochozoa</taxon>
        <taxon>Annelida</taxon>
        <taxon>Polychaeta</taxon>
        <taxon>Sedentaria</taxon>
        <taxon>Canalipalpata</taxon>
        <taxon>Sabellida</taxon>
        <taxon>Oweniida</taxon>
        <taxon>Oweniidae</taxon>
        <taxon>Owenia</taxon>
    </lineage>
</organism>
<feature type="compositionally biased region" description="Low complexity" evidence="1">
    <location>
        <begin position="502"/>
        <end position="514"/>
    </location>
</feature>
<feature type="region of interest" description="Disordered" evidence="1">
    <location>
        <begin position="159"/>
        <end position="199"/>
    </location>
</feature>
<feature type="region of interest" description="Disordered" evidence="1">
    <location>
        <begin position="392"/>
        <end position="438"/>
    </location>
</feature>
<feature type="compositionally biased region" description="Polar residues" evidence="1">
    <location>
        <begin position="169"/>
        <end position="199"/>
    </location>
</feature>
<feature type="region of interest" description="Disordered" evidence="1">
    <location>
        <begin position="1"/>
        <end position="32"/>
    </location>
</feature>
<keyword evidence="3" id="KW-1185">Reference proteome</keyword>
<comment type="caution">
    <text evidence="2">The sequence shown here is derived from an EMBL/GenBank/DDBJ whole genome shotgun (WGS) entry which is preliminary data.</text>
</comment>
<dbReference type="AlphaFoldDB" id="A0A8S4NC55"/>
<reference evidence="2" key="1">
    <citation type="submission" date="2022-03" db="EMBL/GenBank/DDBJ databases">
        <authorList>
            <person name="Martin C."/>
        </authorList>
    </citation>
    <scope>NUCLEOTIDE SEQUENCE</scope>
</reference>
<sequence length="606" mass="68002">MDRDMSIFGLGITDSSESDDERPMEERSRPVHRFLRGAKTIGLQPRTQAALQISTSRDSSCSDDETERADESLAAYMRRAQELEQLELEATVNIREEDLPQRAIDGYHPSNPLRTTHAPQPPARSQSRPKTSFPKQRQVVQAQQLEKLELEATVNIGEEDQLQRATDGYHQSNLLRTTRAPQPPARSQSRPKTSFPKQRQVVQAQRLEQLELEATVNIGEEDQLQRAIDGNYASNPLRTTHAPQPPARSQSRPKSSFPRQRQEQIGESDSENEAVLEPSPPKRKSVRRGVERASARRRAAVALANVHLASDSSDDEVQPHPPTAQKKRDARRGSASRVSRKGADSQEAPDRRNVVPIPPPMKKKPVQTAEEREKVKQDYQFAKAERAFQLRKLRNAVFSKEREKRKASSERSENDRRPLTRAKQDKPLLRVAEEEKAITKPPECMFPKINARTVKIAIDGYYPSNPLRTSHAPQPPARPQIRPKSSFPRQRQGQAKDPEPAPSAAPAEESVAHVPRPPSRPRLTTQMGARHATKQKISIEKMVEQLNKPSVPNTGLLPNLPNLMVPHPPTAPKKPVAPLKREPSEVSLISPDSSLVYESSSDNSEE</sequence>
<feature type="region of interest" description="Disordered" evidence="1">
    <location>
        <begin position="461"/>
        <end position="606"/>
    </location>
</feature>
<feature type="region of interest" description="Disordered" evidence="1">
    <location>
        <begin position="233"/>
        <end position="377"/>
    </location>
</feature>
<feature type="compositionally biased region" description="Polar residues" evidence="1">
    <location>
        <begin position="112"/>
        <end position="136"/>
    </location>
</feature>
<protein>
    <submittedName>
        <fullName evidence="2">Uncharacterized protein</fullName>
    </submittedName>
</protein>
<gene>
    <name evidence="2" type="ORF">OFUS_LOCUS5675</name>
</gene>
<evidence type="ECO:0000313" key="3">
    <source>
        <dbReference type="Proteomes" id="UP000749559"/>
    </source>
</evidence>
<feature type="compositionally biased region" description="Basic and acidic residues" evidence="1">
    <location>
        <begin position="341"/>
        <end position="353"/>
    </location>
</feature>
<evidence type="ECO:0000256" key="1">
    <source>
        <dbReference type="SAM" id="MobiDB-lite"/>
    </source>
</evidence>
<feature type="region of interest" description="Disordered" evidence="1">
    <location>
        <begin position="46"/>
        <end position="72"/>
    </location>
</feature>
<feature type="region of interest" description="Disordered" evidence="1">
    <location>
        <begin position="97"/>
        <end position="136"/>
    </location>
</feature>